<proteinExistence type="inferred from homology"/>
<evidence type="ECO:0000256" key="15">
    <source>
        <dbReference type="SAM" id="SignalP"/>
    </source>
</evidence>
<dbReference type="SUPFAM" id="SSF48264">
    <property type="entry name" value="Cytochrome P450"/>
    <property type="match status" value="1"/>
</dbReference>
<accession>B4P7R0</accession>
<dbReference type="GO" id="GO:0005506">
    <property type="term" value="F:iron ion binding"/>
    <property type="evidence" value="ECO:0007669"/>
    <property type="project" value="InterPro"/>
</dbReference>
<dbReference type="SMR" id="B4P7R0"/>
<dbReference type="HOGENOM" id="CLU_001570_5_2_1"/>
<evidence type="ECO:0000256" key="2">
    <source>
        <dbReference type="ARBA" id="ARBA00004174"/>
    </source>
</evidence>
<evidence type="ECO:0000256" key="5">
    <source>
        <dbReference type="ARBA" id="ARBA00022617"/>
    </source>
</evidence>
<evidence type="ECO:0000313" key="17">
    <source>
        <dbReference type="Proteomes" id="UP000002282"/>
    </source>
</evidence>
<evidence type="ECO:0000256" key="13">
    <source>
        <dbReference type="PIRSR" id="PIRSR602401-1"/>
    </source>
</evidence>
<comment type="cofactor">
    <cofactor evidence="1 13">
        <name>heme</name>
        <dbReference type="ChEBI" id="CHEBI:30413"/>
    </cofactor>
</comment>
<keyword evidence="11 14" id="KW-0503">Monooxygenase</keyword>
<feature type="chain" id="PRO_5002817566" evidence="15">
    <location>
        <begin position="25"/>
        <end position="502"/>
    </location>
</feature>
<gene>
    <name evidence="16" type="primary">Dyak\GE13619</name>
    <name evidence="16" type="synonym">dyak_GLEANR_13813</name>
    <name evidence="16" type="synonym">GE13619</name>
    <name evidence="16" type="ORF">Dyak_GE13619</name>
</gene>
<dbReference type="PRINTS" id="PR00385">
    <property type="entry name" value="P450"/>
</dbReference>
<dbReference type="InterPro" id="IPR050476">
    <property type="entry name" value="Insect_CytP450_Detox"/>
</dbReference>
<sequence>MSLLLTLIAVLVSLLLFVARRRHGYWQRRGIPHDVPHPVYGNIKDWPRKRHVAKIFRDYYLKYKNSDYPFAGFYFFFTRTAVITDLELVKRVMIKDFNHFENRGIFYNEIDDPLSASLFSIEGQKWRHLRHKLTPTFTSGKMKTMFPIVVKVGEEMEKTFSAKTSAGQGQVLEVVDLVARYTADVIGNCAFGLNCNSLHNPKAEFVAIGKRAIRERRYGGLLDFFIFGFPKLSRRLRLKANVQEVEDFYTGIVRNTIDYRLKTKEKRHDFMDSLIEMYQKEQAGNTEDGLSFNEILAQAFIFFVAGFETSSTTMGFALYELARNQDIQDQLRAEINKVLGKHNNEFTYEGIKEMKYLERVVMETLRMYPVLAHLTRMTETDFSPEDPKLFIAKGTVVVIPALGIHYDPEIYPEPGKFNPERFTDEAIAARPSCTWLPFGEGPRNCIGLRFGLMQTCVGLAYLIRGYKFSVSPDTQIPMKIVLKNILLSAENGIHLKVEKLSQ</sequence>
<keyword evidence="12" id="KW-0472">Membrane</keyword>
<dbReference type="PRINTS" id="PR00463">
    <property type="entry name" value="EP450I"/>
</dbReference>
<dbReference type="FunFam" id="1.10.630.10:FF:000042">
    <property type="entry name" value="Cytochrome P450"/>
    <property type="match status" value="1"/>
</dbReference>
<dbReference type="GO" id="GO:0005789">
    <property type="term" value="C:endoplasmic reticulum membrane"/>
    <property type="evidence" value="ECO:0007669"/>
    <property type="project" value="UniProtKB-SubCell"/>
</dbReference>
<dbReference type="PANTHER" id="PTHR24292:SF100">
    <property type="entry name" value="CYTOCHROME P450 6A16, ISOFORM B-RELATED"/>
    <property type="match status" value="1"/>
</dbReference>
<dbReference type="InterPro" id="IPR017972">
    <property type="entry name" value="Cyt_P450_CS"/>
</dbReference>
<comment type="similarity">
    <text evidence="4 14">Belongs to the cytochrome P450 family.</text>
</comment>
<dbReference type="GO" id="GO:0016705">
    <property type="term" value="F:oxidoreductase activity, acting on paired donors, with incorporation or reduction of molecular oxygen"/>
    <property type="evidence" value="ECO:0007669"/>
    <property type="project" value="InterPro"/>
</dbReference>
<dbReference type="PROSITE" id="PS00086">
    <property type="entry name" value="CYTOCHROME_P450"/>
    <property type="match status" value="1"/>
</dbReference>
<name>B4P7R0_DROYA</name>
<dbReference type="PANTHER" id="PTHR24292">
    <property type="entry name" value="CYTOCHROME P450"/>
    <property type="match status" value="1"/>
</dbReference>
<dbReference type="eggNOG" id="KOG0158">
    <property type="taxonomic scope" value="Eukaryota"/>
</dbReference>
<evidence type="ECO:0000313" key="16">
    <source>
        <dbReference type="EMBL" id="EDW91086.1"/>
    </source>
</evidence>
<keyword evidence="5 13" id="KW-0349">Heme</keyword>
<evidence type="ECO:0000256" key="9">
    <source>
        <dbReference type="ARBA" id="ARBA00023002"/>
    </source>
</evidence>
<evidence type="ECO:0000256" key="6">
    <source>
        <dbReference type="ARBA" id="ARBA00022723"/>
    </source>
</evidence>
<keyword evidence="15" id="KW-0732">Signal</keyword>
<reference evidence="16 17" key="1">
    <citation type="journal article" date="2007" name="Nature">
        <title>Evolution of genes and genomes on the Drosophila phylogeny.</title>
        <authorList>
            <consortium name="Drosophila 12 Genomes Consortium"/>
            <person name="Clark A.G."/>
            <person name="Eisen M.B."/>
            <person name="Smith D.R."/>
            <person name="Bergman C.M."/>
            <person name="Oliver B."/>
            <person name="Markow T.A."/>
            <person name="Kaufman T.C."/>
            <person name="Kellis M."/>
            <person name="Gelbart W."/>
            <person name="Iyer V.N."/>
            <person name="Pollard D.A."/>
            <person name="Sackton T.B."/>
            <person name="Larracuente A.M."/>
            <person name="Singh N.D."/>
            <person name="Abad J.P."/>
            <person name="Abt D.N."/>
            <person name="Adryan B."/>
            <person name="Aguade M."/>
            <person name="Akashi H."/>
            <person name="Anderson W.W."/>
            <person name="Aquadro C.F."/>
            <person name="Ardell D.H."/>
            <person name="Arguello R."/>
            <person name="Artieri C.G."/>
            <person name="Barbash D.A."/>
            <person name="Barker D."/>
            <person name="Barsanti P."/>
            <person name="Batterham P."/>
            <person name="Batzoglou S."/>
            <person name="Begun D."/>
            <person name="Bhutkar A."/>
            <person name="Blanco E."/>
            <person name="Bosak S.A."/>
            <person name="Bradley R.K."/>
            <person name="Brand A.D."/>
            <person name="Brent M.R."/>
            <person name="Brooks A.N."/>
            <person name="Brown R.H."/>
            <person name="Butlin R.K."/>
            <person name="Caggese C."/>
            <person name="Calvi B.R."/>
            <person name="Bernardo de Carvalho A."/>
            <person name="Caspi A."/>
            <person name="Castrezana S."/>
            <person name="Celniker S.E."/>
            <person name="Chang J.L."/>
            <person name="Chapple C."/>
            <person name="Chatterji S."/>
            <person name="Chinwalla A."/>
            <person name="Civetta A."/>
            <person name="Clifton S.W."/>
            <person name="Comeron J.M."/>
            <person name="Costello J.C."/>
            <person name="Coyne J.A."/>
            <person name="Daub J."/>
            <person name="David R.G."/>
            <person name="Delcher A.L."/>
            <person name="Delehaunty K."/>
            <person name="Do C.B."/>
            <person name="Ebling H."/>
            <person name="Edwards K."/>
            <person name="Eickbush T."/>
            <person name="Evans J.D."/>
            <person name="Filipski A."/>
            <person name="Findeiss S."/>
            <person name="Freyhult E."/>
            <person name="Fulton L."/>
            <person name="Fulton R."/>
            <person name="Garcia A.C."/>
            <person name="Gardiner A."/>
            <person name="Garfield D.A."/>
            <person name="Garvin B.E."/>
            <person name="Gibson G."/>
            <person name="Gilbert D."/>
            <person name="Gnerre S."/>
            <person name="Godfrey J."/>
            <person name="Good R."/>
            <person name="Gotea V."/>
            <person name="Gravely B."/>
            <person name="Greenberg A.J."/>
            <person name="Griffiths-Jones S."/>
            <person name="Gross S."/>
            <person name="Guigo R."/>
            <person name="Gustafson E.A."/>
            <person name="Haerty W."/>
            <person name="Hahn M.W."/>
            <person name="Halligan D.L."/>
            <person name="Halpern A.L."/>
            <person name="Halter G.M."/>
            <person name="Han M.V."/>
            <person name="Heger A."/>
            <person name="Hillier L."/>
            <person name="Hinrichs A.S."/>
            <person name="Holmes I."/>
            <person name="Hoskins R.A."/>
            <person name="Hubisz M.J."/>
            <person name="Hultmark D."/>
            <person name="Huntley M.A."/>
            <person name="Jaffe D.B."/>
            <person name="Jagadeeshan S."/>
            <person name="Jeck W.R."/>
            <person name="Johnson J."/>
            <person name="Jones C.D."/>
            <person name="Jordan W.C."/>
            <person name="Karpen G.H."/>
            <person name="Kataoka E."/>
            <person name="Keightley P.D."/>
            <person name="Kheradpour P."/>
            <person name="Kirkness E.F."/>
            <person name="Koerich L.B."/>
            <person name="Kristiansen K."/>
            <person name="Kudrna D."/>
            <person name="Kulathinal R.J."/>
            <person name="Kumar S."/>
            <person name="Kwok R."/>
            <person name="Lander E."/>
            <person name="Langley C.H."/>
            <person name="Lapoint R."/>
            <person name="Lazzaro B.P."/>
            <person name="Lee S.J."/>
            <person name="Levesque L."/>
            <person name="Li R."/>
            <person name="Lin C.F."/>
            <person name="Lin M.F."/>
            <person name="Lindblad-Toh K."/>
            <person name="Llopart A."/>
            <person name="Long M."/>
            <person name="Low L."/>
            <person name="Lozovsky E."/>
            <person name="Lu J."/>
            <person name="Luo M."/>
            <person name="Machado C.A."/>
            <person name="Makalowski W."/>
            <person name="Marzo M."/>
            <person name="Matsuda M."/>
            <person name="Matzkin L."/>
            <person name="McAllister B."/>
            <person name="McBride C.S."/>
            <person name="McKernan B."/>
            <person name="McKernan K."/>
            <person name="Mendez-Lago M."/>
            <person name="Minx P."/>
            <person name="Mollenhauer M.U."/>
            <person name="Montooth K."/>
            <person name="Mount S.M."/>
            <person name="Mu X."/>
            <person name="Myers E."/>
            <person name="Negre B."/>
            <person name="Newfeld S."/>
            <person name="Nielsen R."/>
            <person name="Noor M.A."/>
            <person name="O'Grady P."/>
            <person name="Pachter L."/>
            <person name="Papaceit M."/>
            <person name="Parisi M.J."/>
            <person name="Parisi M."/>
            <person name="Parts L."/>
            <person name="Pedersen J.S."/>
            <person name="Pesole G."/>
            <person name="Phillippy A.M."/>
            <person name="Ponting C.P."/>
            <person name="Pop M."/>
            <person name="Porcelli D."/>
            <person name="Powell J.R."/>
            <person name="Prohaska S."/>
            <person name="Pruitt K."/>
            <person name="Puig M."/>
            <person name="Quesneville H."/>
            <person name="Ram K.R."/>
            <person name="Rand D."/>
            <person name="Rasmussen M.D."/>
            <person name="Reed L.K."/>
            <person name="Reenan R."/>
            <person name="Reily A."/>
            <person name="Remington K.A."/>
            <person name="Rieger T.T."/>
            <person name="Ritchie M.G."/>
            <person name="Robin C."/>
            <person name="Rogers Y.H."/>
            <person name="Rohde C."/>
            <person name="Rozas J."/>
            <person name="Rubenfield M.J."/>
            <person name="Ruiz A."/>
            <person name="Russo S."/>
            <person name="Salzberg S.L."/>
            <person name="Sanchez-Gracia A."/>
            <person name="Saranga D.J."/>
            <person name="Sato H."/>
            <person name="Schaeffer S.W."/>
            <person name="Schatz M.C."/>
            <person name="Schlenke T."/>
            <person name="Schwartz R."/>
            <person name="Segarra C."/>
            <person name="Singh R.S."/>
            <person name="Sirot L."/>
            <person name="Sirota M."/>
            <person name="Sisneros N.B."/>
            <person name="Smith C.D."/>
            <person name="Smith T.F."/>
            <person name="Spieth J."/>
            <person name="Stage D.E."/>
            <person name="Stark A."/>
            <person name="Stephan W."/>
            <person name="Strausberg R.L."/>
            <person name="Strempel S."/>
            <person name="Sturgill D."/>
            <person name="Sutton G."/>
            <person name="Sutton G.G."/>
            <person name="Tao W."/>
            <person name="Teichmann S."/>
            <person name="Tobari Y.N."/>
            <person name="Tomimura Y."/>
            <person name="Tsolas J.M."/>
            <person name="Valente V.L."/>
            <person name="Venter E."/>
            <person name="Venter J.C."/>
            <person name="Vicario S."/>
            <person name="Vieira F.G."/>
            <person name="Vilella A.J."/>
            <person name="Villasante A."/>
            <person name="Walenz B."/>
            <person name="Wang J."/>
            <person name="Wasserman M."/>
            <person name="Watts T."/>
            <person name="Wilson D."/>
            <person name="Wilson R.K."/>
            <person name="Wing R.A."/>
            <person name="Wolfner M.F."/>
            <person name="Wong A."/>
            <person name="Wong G.K."/>
            <person name="Wu C.I."/>
            <person name="Wu G."/>
            <person name="Yamamoto D."/>
            <person name="Yang H.P."/>
            <person name="Yang S.P."/>
            <person name="Yorke J.A."/>
            <person name="Yoshida K."/>
            <person name="Zdobnov E."/>
            <person name="Zhang P."/>
            <person name="Zhang Y."/>
            <person name="Zimin A.V."/>
            <person name="Baldwin J."/>
            <person name="Abdouelleil A."/>
            <person name="Abdulkadir J."/>
            <person name="Abebe A."/>
            <person name="Abera B."/>
            <person name="Abreu J."/>
            <person name="Acer S.C."/>
            <person name="Aftuck L."/>
            <person name="Alexander A."/>
            <person name="An P."/>
            <person name="Anderson E."/>
            <person name="Anderson S."/>
            <person name="Arachi H."/>
            <person name="Azer M."/>
            <person name="Bachantsang P."/>
            <person name="Barry A."/>
            <person name="Bayul T."/>
            <person name="Berlin A."/>
            <person name="Bessette D."/>
            <person name="Bloom T."/>
            <person name="Blye J."/>
            <person name="Boguslavskiy L."/>
            <person name="Bonnet C."/>
            <person name="Boukhgalter B."/>
            <person name="Bourzgui I."/>
            <person name="Brown A."/>
            <person name="Cahill P."/>
            <person name="Channer S."/>
            <person name="Cheshatsang Y."/>
            <person name="Chuda L."/>
            <person name="Citroen M."/>
            <person name="Collymore A."/>
            <person name="Cooke P."/>
            <person name="Costello M."/>
            <person name="D'Aco K."/>
            <person name="Daza R."/>
            <person name="De Haan G."/>
            <person name="DeGray S."/>
            <person name="DeMaso C."/>
            <person name="Dhargay N."/>
            <person name="Dooley K."/>
            <person name="Dooley E."/>
            <person name="Doricent M."/>
            <person name="Dorje P."/>
            <person name="Dorjee K."/>
            <person name="Dupes A."/>
            <person name="Elong R."/>
            <person name="Falk J."/>
            <person name="Farina A."/>
            <person name="Faro S."/>
            <person name="Ferguson D."/>
            <person name="Fisher S."/>
            <person name="Foley C.D."/>
            <person name="Franke A."/>
            <person name="Friedrich D."/>
            <person name="Gadbois L."/>
            <person name="Gearin G."/>
            <person name="Gearin C.R."/>
            <person name="Giannoukos G."/>
            <person name="Goode T."/>
            <person name="Graham J."/>
            <person name="Grandbois E."/>
            <person name="Grewal S."/>
            <person name="Gyaltsen K."/>
            <person name="Hafez N."/>
            <person name="Hagos B."/>
            <person name="Hall J."/>
            <person name="Henson C."/>
            <person name="Hollinger A."/>
            <person name="Honan T."/>
            <person name="Huard M.D."/>
            <person name="Hughes L."/>
            <person name="Hurhula B."/>
            <person name="Husby M.E."/>
            <person name="Kamat A."/>
            <person name="Kanga B."/>
            <person name="Kashin S."/>
            <person name="Khazanovich D."/>
            <person name="Kisner P."/>
            <person name="Lance K."/>
            <person name="Lara M."/>
            <person name="Lee W."/>
            <person name="Lennon N."/>
            <person name="Letendre F."/>
            <person name="LeVine R."/>
            <person name="Lipovsky A."/>
            <person name="Liu X."/>
            <person name="Liu J."/>
            <person name="Liu S."/>
            <person name="Lokyitsang T."/>
            <person name="Lokyitsang Y."/>
            <person name="Lubonja R."/>
            <person name="Lui A."/>
            <person name="MacDonald P."/>
            <person name="Magnisalis V."/>
            <person name="Maru K."/>
            <person name="Matthews C."/>
            <person name="McCusker W."/>
            <person name="McDonough S."/>
            <person name="Mehta T."/>
            <person name="Meldrim J."/>
            <person name="Meneus L."/>
            <person name="Mihai O."/>
            <person name="Mihalev A."/>
            <person name="Mihova T."/>
            <person name="Mittelman R."/>
            <person name="Mlenga V."/>
            <person name="Montmayeur A."/>
            <person name="Mulrain L."/>
            <person name="Navidi A."/>
            <person name="Naylor J."/>
            <person name="Negash T."/>
            <person name="Nguyen T."/>
            <person name="Nguyen N."/>
            <person name="Nicol R."/>
            <person name="Norbu C."/>
            <person name="Norbu N."/>
            <person name="Novod N."/>
            <person name="O'Neill B."/>
            <person name="Osman S."/>
            <person name="Markiewicz E."/>
            <person name="Oyono O.L."/>
            <person name="Patti C."/>
            <person name="Phunkhang P."/>
            <person name="Pierre F."/>
            <person name="Priest M."/>
            <person name="Raghuraman S."/>
            <person name="Rege F."/>
            <person name="Reyes R."/>
            <person name="Rise C."/>
            <person name="Rogov P."/>
            <person name="Ross K."/>
            <person name="Ryan E."/>
            <person name="Settipalli S."/>
            <person name="Shea T."/>
            <person name="Sherpa N."/>
            <person name="Shi L."/>
            <person name="Shih D."/>
            <person name="Sparrow T."/>
            <person name="Spaulding J."/>
            <person name="Stalker J."/>
            <person name="Stange-Thomann N."/>
            <person name="Stavropoulos S."/>
            <person name="Stone C."/>
            <person name="Strader C."/>
            <person name="Tesfaye S."/>
            <person name="Thomson T."/>
            <person name="Thoulutsang Y."/>
            <person name="Thoulutsang D."/>
            <person name="Topham K."/>
            <person name="Topping I."/>
            <person name="Tsamla T."/>
            <person name="Vassiliev H."/>
            <person name="Vo A."/>
            <person name="Wangchuk T."/>
            <person name="Wangdi T."/>
            <person name="Weiand M."/>
            <person name="Wilkinson J."/>
            <person name="Wilson A."/>
            <person name="Yadav S."/>
            <person name="Young G."/>
            <person name="Yu Q."/>
            <person name="Zembek L."/>
            <person name="Zhong D."/>
            <person name="Zimmer A."/>
            <person name="Zwirko Z."/>
            <person name="Jaffe D.B."/>
            <person name="Alvarez P."/>
            <person name="Brockman W."/>
            <person name="Butler J."/>
            <person name="Chin C."/>
            <person name="Gnerre S."/>
            <person name="Grabherr M."/>
            <person name="Kleber M."/>
            <person name="Mauceli E."/>
            <person name="MacCallum I."/>
        </authorList>
    </citation>
    <scope>NUCLEOTIDE SEQUENCE [LARGE SCALE GENOMIC DNA]</scope>
    <source>
        <strain evidence="17">Tai18E2 / Tucson 14021-0261.01</strain>
    </source>
</reference>
<evidence type="ECO:0000256" key="1">
    <source>
        <dbReference type="ARBA" id="ARBA00001971"/>
    </source>
</evidence>
<dbReference type="OMA" id="CITWFGT"/>
<organism evidence="16 17">
    <name type="scientific">Drosophila yakuba</name>
    <name type="common">Fruit fly</name>
    <dbReference type="NCBI Taxonomy" id="7245"/>
    <lineage>
        <taxon>Eukaryota</taxon>
        <taxon>Metazoa</taxon>
        <taxon>Ecdysozoa</taxon>
        <taxon>Arthropoda</taxon>
        <taxon>Hexapoda</taxon>
        <taxon>Insecta</taxon>
        <taxon>Pterygota</taxon>
        <taxon>Neoptera</taxon>
        <taxon>Endopterygota</taxon>
        <taxon>Diptera</taxon>
        <taxon>Brachycera</taxon>
        <taxon>Muscomorpha</taxon>
        <taxon>Ephydroidea</taxon>
        <taxon>Drosophilidae</taxon>
        <taxon>Drosophila</taxon>
        <taxon>Sophophora</taxon>
    </lineage>
</organism>
<feature type="signal peptide" evidence="15">
    <location>
        <begin position="1"/>
        <end position="24"/>
    </location>
</feature>
<dbReference type="KEGG" id="dya:Dyak_GE13619"/>
<keyword evidence="7" id="KW-0256">Endoplasmic reticulum</keyword>
<dbReference type="OrthoDB" id="2789670at2759"/>
<dbReference type="InterPro" id="IPR036396">
    <property type="entry name" value="Cyt_P450_sf"/>
</dbReference>
<protein>
    <submittedName>
        <fullName evidence="16">Uncharacterized protein</fullName>
    </submittedName>
</protein>
<keyword evidence="10 13" id="KW-0408">Iron</keyword>
<feature type="binding site" description="axial binding residue" evidence="13">
    <location>
        <position position="445"/>
    </location>
    <ligand>
        <name>heme</name>
        <dbReference type="ChEBI" id="CHEBI:30413"/>
    </ligand>
    <ligandPart>
        <name>Fe</name>
        <dbReference type="ChEBI" id="CHEBI:18248"/>
    </ligandPart>
</feature>
<dbReference type="Gene3D" id="1.10.630.10">
    <property type="entry name" value="Cytochrome P450"/>
    <property type="match status" value="1"/>
</dbReference>
<dbReference type="Proteomes" id="UP000002282">
    <property type="component" value="Chromosome 2R"/>
</dbReference>
<evidence type="ECO:0000256" key="3">
    <source>
        <dbReference type="ARBA" id="ARBA00004406"/>
    </source>
</evidence>
<comment type="subcellular location">
    <subcellularLocation>
        <location evidence="3">Endoplasmic reticulum membrane</location>
        <topology evidence="3">Peripheral membrane protein</topology>
    </subcellularLocation>
    <subcellularLocation>
        <location evidence="2">Microsome membrane</location>
        <topology evidence="2">Peripheral membrane protein</topology>
    </subcellularLocation>
</comment>
<dbReference type="Pfam" id="PF00067">
    <property type="entry name" value="p450"/>
    <property type="match status" value="1"/>
</dbReference>
<dbReference type="GO" id="GO:0004497">
    <property type="term" value="F:monooxygenase activity"/>
    <property type="evidence" value="ECO:0007669"/>
    <property type="project" value="UniProtKB-KW"/>
</dbReference>
<dbReference type="CDD" id="cd11056">
    <property type="entry name" value="CYP6-like"/>
    <property type="match status" value="1"/>
</dbReference>
<keyword evidence="9 14" id="KW-0560">Oxidoreductase</keyword>
<dbReference type="AlphaFoldDB" id="B4P7R0"/>
<evidence type="ECO:0000256" key="11">
    <source>
        <dbReference type="ARBA" id="ARBA00023033"/>
    </source>
</evidence>
<keyword evidence="17" id="KW-1185">Reference proteome</keyword>
<evidence type="ECO:0000256" key="8">
    <source>
        <dbReference type="ARBA" id="ARBA00022848"/>
    </source>
</evidence>
<evidence type="ECO:0000256" key="7">
    <source>
        <dbReference type="ARBA" id="ARBA00022824"/>
    </source>
</evidence>
<dbReference type="GO" id="GO:0020037">
    <property type="term" value="F:heme binding"/>
    <property type="evidence" value="ECO:0007669"/>
    <property type="project" value="InterPro"/>
</dbReference>
<evidence type="ECO:0000256" key="10">
    <source>
        <dbReference type="ARBA" id="ARBA00023004"/>
    </source>
</evidence>
<keyword evidence="8" id="KW-0492">Microsome</keyword>
<keyword evidence="6 13" id="KW-0479">Metal-binding</keyword>
<dbReference type="PhylomeDB" id="B4P7R0"/>
<evidence type="ECO:0000256" key="4">
    <source>
        <dbReference type="ARBA" id="ARBA00010617"/>
    </source>
</evidence>
<evidence type="ECO:0000256" key="14">
    <source>
        <dbReference type="RuleBase" id="RU000461"/>
    </source>
</evidence>
<evidence type="ECO:0000256" key="12">
    <source>
        <dbReference type="ARBA" id="ARBA00023136"/>
    </source>
</evidence>
<reference evidence="16 17" key="2">
    <citation type="journal article" date="2007" name="PLoS Biol.">
        <title>Principles of genome evolution in the Drosophila melanogaster species group.</title>
        <authorList>
            <person name="Ranz J.M."/>
            <person name="Maurin D."/>
            <person name="Chan Y.S."/>
            <person name="von Grotthuss M."/>
            <person name="Hillier L.W."/>
            <person name="Roote J."/>
            <person name="Ashburner M."/>
            <person name="Bergman C.M."/>
        </authorList>
    </citation>
    <scope>NUCLEOTIDE SEQUENCE [LARGE SCALE GENOMIC DNA]</scope>
    <source>
        <strain evidence="17">Tai18E2 / Tucson 14021-0261.01</strain>
    </source>
</reference>
<dbReference type="EMBL" id="CM000158">
    <property type="protein sequence ID" value="EDW91086.1"/>
    <property type="molecule type" value="Genomic_DNA"/>
</dbReference>
<dbReference type="InterPro" id="IPR001128">
    <property type="entry name" value="Cyt_P450"/>
</dbReference>
<dbReference type="InterPro" id="IPR002401">
    <property type="entry name" value="Cyt_P450_E_grp-I"/>
</dbReference>